<dbReference type="AlphaFoldDB" id="A0A2H6KG17"/>
<reference evidence="1 2" key="1">
    <citation type="journal article" date="2017" name="BMC Genomics">
        <title>Whole-genome assembly of Babesia ovata and comparative genomics between closely related pathogens.</title>
        <authorList>
            <person name="Yamagishi J."/>
            <person name="Asada M."/>
            <person name="Hakimi H."/>
            <person name="Tanaka T.Q."/>
            <person name="Sugimoto C."/>
            <person name="Kawazu S."/>
        </authorList>
    </citation>
    <scope>NUCLEOTIDE SEQUENCE [LARGE SCALE GENOMIC DNA]</scope>
    <source>
        <strain evidence="1 2">Miyake</strain>
    </source>
</reference>
<proteinExistence type="predicted"/>
<dbReference type="EMBL" id="BDSA01000003">
    <property type="protein sequence ID" value="GBE61936.1"/>
    <property type="molecule type" value="Genomic_DNA"/>
</dbReference>
<evidence type="ECO:0000313" key="2">
    <source>
        <dbReference type="Proteomes" id="UP000236319"/>
    </source>
</evidence>
<keyword evidence="2" id="KW-1185">Reference proteome</keyword>
<evidence type="ECO:0000313" key="1">
    <source>
        <dbReference type="EMBL" id="GBE61936.1"/>
    </source>
</evidence>
<dbReference type="GeneID" id="39875706"/>
<comment type="caution">
    <text evidence="1">The sequence shown here is derived from an EMBL/GenBank/DDBJ whole genome shotgun (WGS) entry which is preliminary data.</text>
</comment>
<accession>A0A2H6KG17</accession>
<name>A0A2H6KG17_9APIC</name>
<dbReference type="Proteomes" id="UP000236319">
    <property type="component" value="Unassembled WGS sequence"/>
</dbReference>
<organism evidence="1 2">
    <name type="scientific">Babesia ovata</name>
    <dbReference type="NCBI Taxonomy" id="189622"/>
    <lineage>
        <taxon>Eukaryota</taxon>
        <taxon>Sar</taxon>
        <taxon>Alveolata</taxon>
        <taxon>Apicomplexa</taxon>
        <taxon>Aconoidasida</taxon>
        <taxon>Piroplasmida</taxon>
        <taxon>Babesiidae</taxon>
        <taxon>Babesia</taxon>
    </lineage>
</organism>
<protein>
    <submittedName>
        <fullName evidence="1">M23 family protein, putative</fullName>
    </submittedName>
</protein>
<dbReference type="RefSeq" id="XP_028868179.1">
    <property type="nucleotide sequence ID" value="XM_029012346.1"/>
</dbReference>
<gene>
    <name evidence="1" type="ORF">BOVATA_034290</name>
</gene>
<sequence>MVVKQALHADVQESIRNLSGCDVRVERIKGFAHIRGKHLVLLDPEREVVLHHHLEERVSERRSYLKHVVEKQQQYEEERLLNRVQAPHVRGDRRTDLPQRVSQPRQKVGAENVEQLAFVRWSEWRIVL</sequence>
<dbReference type="VEuPathDB" id="PiroplasmaDB:BOVATA_034290"/>